<dbReference type="Gene3D" id="3.40.50.300">
    <property type="entry name" value="P-loop containing nucleotide triphosphate hydrolases"/>
    <property type="match status" value="1"/>
</dbReference>
<dbReference type="Pfam" id="PF00270">
    <property type="entry name" value="DEAD"/>
    <property type="match status" value="1"/>
</dbReference>
<dbReference type="GO" id="GO:0005524">
    <property type="term" value="F:ATP binding"/>
    <property type="evidence" value="ECO:0007669"/>
    <property type="project" value="InterPro"/>
</dbReference>
<proteinExistence type="predicted"/>
<protein>
    <recommendedName>
        <fullName evidence="1">DEAD/DEAH-box helicase domain-containing protein</fullName>
    </recommendedName>
</protein>
<comment type="caution">
    <text evidence="2">The sequence shown here is derived from an EMBL/GenBank/DDBJ whole genome shotgun (WGS) entry which is preliminary data.</text>
</comment>
<gene>
    <name evidence="2" type="ORF">D9758_001544</name>
</gene>
<dbReference type="SUPFAM" id="SSF52540">
    <property type="entry name" value="P-loop containing nucleoside triphosphate hydrolases"/>
    <property type="match status" value="1"/>
</dbReference>
<dbReference type="Proteomes" id="UP000559256">
    <property type="component" value="Unassembled WGS sequence"/>
</dbReference>
<organism evidence="2 3">
    <name type="scientific">Tetrapyrgos nigripes</name>
    <dbReference type="NCBI Taxonomy" id="182062"/>
    <lineage>
        <taxon>Eukaryota</taxon>
        <taxon>Fungi</taxon>
        <taxon>Dikarya</taxon>
        <taxon>Basidiomycota</taxon>
        <taxon>Agaricomycotina</taxon>
        <taxon>Agaricomycetes</taxon>
        <taxon>Agaricomycetidae</taxon>
        <taxon>Agaricales</taxon>
        <taxon>Marasmiineae</taxon>
        <taxon>Marasmiaceae</taxon>
        <taxon>Tetrapyrgos</taxon>
    </lineage>
</organism>
<evidence type="ECO:0000259" key="1">
    <source>
        <dbReference type="Pfam" id="PF00270"/>
    </source>
</evidence>
<dbReference type="AlphaFoldDB" id="A0A8H5LXG5"/>
<dbReference type="OrthoDB" id="10261556at2759"/>
<dbReference type="EMBL" id="JAACJM010000004">
    <property type="protein sequence ID" value="KAF5372939.1"/>
    <property type="molecule type" value="Genomic_DNA"/>
</dbReference>
<keyword evidence="3" id="KW-1185">Reference proteome</keyword>
<dbReference type="InterPro" id="IPR011545">
    <property type="entry name" value="DEAD/DEAH_box_helicase_dom"/>
</dbReference>
<evidence type="ECO:0000313" key="3">
    <source>
        <dbReference type="Proteomes" id="UP000559256"/>
    </source>
</evidence>
<evidence type="ECO:0000313" key="2">
    <source>
        <dbReference type="EMBL" id="KAF5372939.1"/>
    </source>
</evidence>
<feature type="domain" description="DEAD/DEAH-box helicase" evidence="1">
    <location>
        <begin position="49"/>
        <end position="101"/>
    </location>
</feature>
<accession>A0A8H5LXG5</accession>
<sequence length="104" mass="11308">MSLAMGKALQDLNDTDDYLSTLQPPDFLTVLWCFFELDRASQGQKAPKRMQLEAVIAVESGKDATVRAACGSGKTIAMVLIVLLNLEAVVIMLSPLKLIQENLA</sequence>
<dbReference type="GO" id="GO:0003676">
    <property type="term" value="F:nucleic acid binding"/>
    <property type="evidence" value="ECO:0007669"/>
    <property type="project" value="InterPro"/>
</dbReference>
<dbReference type="InterPro" id="IPR027417">
    <property type="entry name" value="P-loop_NTPase"/>
</dbReference>
<name>A0A8H5LXG5_9AGAR</name>
<reference evidence="2 3" key="1">
    <citation type="journal article" date="2020" name="ISME J.">
        <title>Uncovering the hidden diversity of litter-decomposition mechanisms in mushroom-forming fungi.</title>
        <authorList>
            <person name="Floudas D."/>
            <person name="Bentzer J."/>
            <person name="Ahren D."/>
            <person name="Johansson T."/>
            <person name="Persson P."/>
            <person name="Tunlid A."/>
        </authorList>
    </citation>
    <scope>NUCLEOTIDE SEQUENCE [LARGE SCALE GENOMIC DNA]</scope>
    <source>
        <strain evidence="2 3">CBS 291.85</strain>
    </source>
</reference>